<evidence type="ECO:0000256" key="5">
    <source>
        <dbReference type="ARBA" id="ARBA00023128"/>
    </source>
</evidence>
<keyword evidence="9" id="KW-1185">Reference proteome</keyword>
<dbReference type="KEGG" id="alim:106534510"/>
<dbReference type="STRING" id="52670.A0A2I4D2Z9"/>
<dbReference type="CTD" id="51264"/>
<dbReference type="InterPro" id="IPR001684">
    <property type="entry name" value="Ribosomal_bL27"/>
</dbReference>
<evidence type="ECO:0000256" key="1">
    <source>
        <dbReference type="ARBA" id="ARBA00004173"/>
    </source>
</evidence>
<accession>A0A2I4D2Z9</accession>
<sequence>MTYNSSDVKMAALASFILRTGSGLFVSSPACVLNSVRFASKKSSGSSRNLGGKSPGRRFGYKKCDGNFVHLGNTLATQRQLRYHPGAHVGLGRNNTLFALADGHVRYTKEVYIPRPRNPEVYNVIINLPRGTVLYKTFINVVPVKQENKFRLVELV</sequence>
<dbReference type="SUPFAM" id="SSF110324">
    <property type="entry name" value="Ribosomal L27 protein-like"/>
    <property type="match status" value="1"/>
</dbReference>
<protein>
    <recommendedName>
        <fullName evidence="7">Large ribosomal subunit protein bL27m</fullName>
    </recommendedName>
    <alternativeName>
        <fullName evidence="8">39S ribosomal protein L27, mitochondrial</fullName>
    </alternativeName>
</protein>
<name>A0A2I4D2Z9_AUSLI</name>
<comment type="subcellular location">
    <subcellularLocation>
        <location evidence="1">Mitochondrion</location>
    </subcellularLocation>
</comment>
<evidence type="ECO:0000256" key="3">
    <source>
        <dbReference type="ARBA" id="ARBA00022946"/>
    </source>
</evidence>
<evidence type="ECO:0000313" key="9">
    <source>
        <dbReference type="Proteomes" id="UP000192220"/>
    </source>
</evidence>
<evidence type="ECO:0000256" key="7">
    <source>
        <dbReference type="ARBA" id="ARBA00035267"/>
    </source>
</evidence>
<proteinExistence type="inferred from homology"/>
<reference evidence="10" key="1">
    <citation type="submission" date="2025-08" db="UniProtKB">
        <authorList>
            <consortium name="RefSeq"/>
        </authorList>
    </citation>
    <scope>IDENTIFICATION</scope>
    <source>
        <strain evidence="10">Quisiro</strain>
        <tissue evidence="10">Liver</tissue>
    </source>
</reference>
<dbReference type="PANTHER" id="PTHR15893:SF0">
    <property type="entry name" value="LARGE RIBOSOMAL SUBUNIT PROTEIN BL27M"/>
    <property type="match status" value="1"/>
</dbReference>
<dbReference type="OrthoDB" id="1867012at2759"/>
<dbReference type="PRINTS" id="PR00063">
    <property type="entry name" value="RIBOSOMALL27"/>
</dbReference>
<dbReference type="AlphaFoldDB" id="A0A2I4D2Z9"/>
<dbReference type="InParanoid" id="A0A2I4D2Z9"/>
<dbReference type="RefSeq" id="XP_013886617.1">
    <property type="nucleotide sequence ID" value="XM_014031163.1"/>
</dbReference>
<gene>
    <name evidence="10" type="primary">mrpl27</name>
</gene>
<keyword evidence="5" id="KW-0496">Mitochondrion</keyword>
<dbReference type="Gene3D" id="2.40.50.100">
    <property type="match status" value="1"/>
</dbReference>
<evidence type="ECO:0000256" key="4">
    <source>
        <dbReference type="ARBA" id="ARBA00022980"/>
    </source>
</evidence>
<dbReference type="Pfam" id="PF01016">
    <property type="entry name" value="Ribosomal_L27"/>
    <property type="match status" value="1"/>
</dbReference>
<organism evidence="9 10">
    <name type="scientific">Austrofundulus limnaeus</name>
    <name type="common">Annual killifish</name>
    <dbReference type="NCBI Taxonomy" id="52670"/>
    <lineage>
        <taxon>Eukaryota</taxon>
        <taxon>Metazoa</taxon>
        <taxon>Chordata</taxon>
        <taxon>Craniata</taxon>
        <taxon>Vertebrata</taxon>
        <taxon>Euteleostomi</taxon>
        <taxon>Actinopterygii</taxon>
        <taxon>Neopterygii</taxon>
        <taxon>Teleostei</taxon>
        <taxon>Neoteleostei</taxon>
        <taxon>Acanthomorphata</taxon>
        <taxon>Ovalentaria</taxon>
        <taxon>Atherinomorphae</taxon>
        <taxon>Cyprinodontiformes</taxon>
        <taxon>Rivulidae</taxon>
        <taxon>Austrofundulus</taxon>
    </lineage>
</organism>
<dbReference type="GO" id="GO:0005743">
    <property type="term" value="C:mitochondrial inner membrane"/>
    <property type="evidence" value="ECO:0007669"/>
    <property type="project" value="UniProtKB-ARBA"/>
</dbReference>
<keyword evidence="4" id="KW-0689">Ribosomal protein</keyword>
<dbReference type="GO" id="GO:0005762">
    <property type="term" value="C:mitochondrial large ribosomal subunit"/>
    <property type="evidence" value="ECO:0007669"/>
    <property type="project" value="TreeGrafter"/>
</dbReference>
<dbReference type="GeneID" id="106534510"/>
<dbReference type="GO" id="GO:0003735">
    <property type="term" value="F:structural constituent of ribosome"/>
    <property type="evidence" value="ECO:0007669"/>
    <property type="project" value="InterPro"/>
</dbReference>
<dbReference type="FunFam" id="2.40.50.100:FF:000031">
    <property type="entry name" value="39S ribosomal protein L27, mitochondrial"/>
    <property type="match status" value="1"/>
</dbReference>
<dbReference type="PANTHER" id="PTHR15893">
    <property type="entry name" value="RIBOSOMAL PROTEIN L27"/>
    <property type="match status" value="1"/>
</dbReference>
<evidence type="ECO:0000313" key="10">
    <source>
        <dbReference type="RefSeq" id="XP_013886617.1"/>
    </source>
</evidence>
<comment type="similarity">
    <text evidence="2">Belongs to the bacterial ribosomal protein bL27 family.</text>
</comment>
<evidence type="ECO:0000256" key="8">
    <source>
        <dbReference type="ARBA" id="ARBA00076963"/>
    </source>
</evidence>
<evidence type="ECO:0000256" key="2">
    <source>
        <dbReference type="ARBA" id="ARBA00010797"/>
    </source>
</evidence>
<keyword evidence="3" id="KW-0809">Transit peptide</keyword>
<keyword evidence="6" id="KW-0687">Ribonucleoprotein</keyword>
<dbReference type="Proteomes" id="UP000192220">
    <property type="component" value="Unplaced"/>
</dbReference>
<evidence type="ECO:0000256" key="6">
    <source>
        <dbReference type="ARBA" id="ARBA00023274"/>
    </source>
</evidence>
<dbReference type="GO" id="GO:0006412">
    <property type="term" value="P:translation"/>
    <property type="evidence" value="ECO:0007669"/>
    <property type="project" value="InterPro"/>
</dbReference>